<evidence type="ECO:0000313" key="9">
    <source>
        <dbReference type="Proteomes" id="UP000199317"/>
    </source>
</evidence>
<keyword evidence="2 8" id="KW-0645">Protease</keyword>
<keyword evidence="9" id="KW-1185">Reference proteome</keyword>
<dbReference type="GO" id="GO:0046872">
    <property type="term" value="F:metal ion binding"/>
    <property type="evidence" value="ECO:0007669"/>
    <property type="project" value="UniProtKB-KW"/>
</dbReference>
<dbReference type="Gene3D" id="3.30.2010.10">
    <property type="entry name" value="Metalloproteases ('zincins'), catalytic domain"/>
    <property type="match status" value="1"/>
</dbReference>
<sequence length="556" mass="59451">MGSTPVSRGCPATGVLRHSAVAWAIAALQCVLPLPGWAQGALPTLGDGSDMTTSQERRLGDRIIRELYRDPDYIDDAVLNEYVLGIFLPLVKAARERGELPPELDERFAWEILLGRDRTVNAFALPGGYFGMHLGLIGVVSTRDELASVMAHELSHVTQRHISRLITQQSRQGPLMLGAMVLGMLAATKNPSAGQAMLVGGQALAVQNQLNFSRDMEREADRVGYGLMAPAGFAPQGFVSMFDKLQQANRINDNGSWPYLRSHPLTTQRIADLHARIPPAVARSPAPGPTLEHAMMAARARVLSRPGVDVWRQWVNEPQAGGFGTQSLPRRVGAWYAASLSALQLQDMAAARAAQRSLLEAARGDAAGTRQAHLLGAEIELAGGQADAALEQLALIPAADSQAGDPASASGSGAALTLESVTGPGRGASAAASGGLGRPEMILRTQALLRQTRAAPMTGTLQTWVTNHPRDASVWYLLAAVWQQQGQPLRAVRAEAEAHVARYDYAAAVDRFKAGQDMARKTGSRGGDAAEYIEASIIETRLRATESLLKEQAAER</sequence>
<organism evidence="8 9">
    <name type="scientific">Paracidovorax cattleyae</name>
    <dbReference type="NCBI Taxonomy" id="80868"/>
    <lineage>
        <taxon>Bacteria</taxon>
        <taxon>Pseudomonadati</taxon>
        <taxon>Pseudomonadota</taxon>
        <taxon>Betaproteobacteria</taxon>
        <taxon>Burkholderiales</taxon>
        <taxon>Comamonadaceae</taxon>
        <taxon>Paracidovorax</taxon>
    </lineage>
</organism>
<comment type="cofactor">
    <cofactor evidence="1">
        <name>Zn(2+)</name>
        <dbReference type="ChEBI" id="CHEBI:29105"/>
    </cofactor>
</comment>
<evidence type="ECO:0000313" key="8">
    <source>
        <dbReference type="EMBL" id="SDP00844.1"/>
    </source>
</evidence>
<accession>A0A1H0P7D1</accession>
<dbReference type="EMBL" id="FNJL01000006">
    <property type="protein sequence ID" value="SDP00844.1"/>
    <property type="molecule type" value="Genomic_DNA"/>
</dbReference>
<feature type="domain" description="Peptidase M48" evidence="7">
    <location>
        <begin position="110"/>
        <end position="276"/>
    </location>
</feature>
<evidence type="ECO:0000256" key="1">
    <source>
        <dbReference type="ARBA" id="ARBA00001947"/>
    </source>
</evidence>
<keyword evidence="6" id="KW-0482">Metalloprotease</keyword>
<dbReference type="PANTHER" id="PTHR22726">
    <property type="entry name" value="METALLOENDOPEPTIDASE OMA1"/>
    <property type="match status" value="1"/>
</dbReference>
<evidence type="ECO:0000256" key="2">
    <source>
        <dbReference type="ARBA" id="ARBA00022670"/>
    </source>
</evidence>
<dbReference type="PANTHER" id="PTHR22726:SF1">
    <property type="entry name" value="METALLOENDOPEPTIDASE OMA1, MITOCHONDRIAL"/>
    <property type="match status" value="1"/>
</dbReference>
<dbReference type="Pfam" id="PF01435">
    <property type="entry name" value="Peptidase_M48"/>
    <property type="match status" value="1"/>
</dbReference>
<evidence type="ECO:0000256" key="6">
    <source>
        <dbReference type="ARBA" id="ARBA00023049"/>
    </source>
</evidence>
<dbReference type="InterPro" id="IPR051156">
    <property type="entry name" value="Mito/Outer_Membr_Metalloprot"/>
</dbReference>
<dbReference type="GO" id="GO:0004222">
    <property type="term" value="F:metalloendopeptidase activity"/>
    <property type="evidence" value="ECO:0007669"/>
    <property type="project" value="InterPro"/>
</dbReference>
<evidence type="ECO:0000256" key="4">
    <source>
        <dbReference type="ARBA" id="ARBA00022801"/>
    </source>
</evidence>
<keyword evidence="3" id="KW-0479">Metal-binding</keyword>
<proteinExistence type="predicted"/>
<evidence type="ECO:0000256" key="5">
    <source>
        <dbReference type="ARBA" id="ARBA00022833"/>
    </source>
</evidence>
<dbReference type="GO" id="GO:0016020">
    <property type="term" value="C:membrane"/>
    <property type="evidence" value="ECO:0007669"/>
    <property type="project" value="TreeGrafter"/>
</dbReference>
<dbReference type="InterPro" id="IPR001915">
    <property type="entry name" value="Peptidase_M48"/>
</dbReference>
<protein>
    <submittedName>
        <fullName evidence="8">Putative Zn-dependent protease, contains TPR repeats</fullName>
    </submittedName>
</protein>
<name>A0A1H0P7D1_9BURK</name>
<dbReference type="GO" id="GO:0051603">
    <property type="term" value="P:proteolysis involved in protein catabolic process"/>
    <property type="evidence" value="ECO:0007669"/>
    <property type="project" value="TreeGrafter"/>
</dbReference>
<evidence type="ECO:0000256" key="3">
    <source>
        <dbReference type="ARBA" id="ARBA00022723"/>
    </source>
</evidence>
<dbReference type="RefSeq" id="WP_092832965.1">
    <property type="nucleotide sequence ID" value="NZ_CP028290.1"/>
</dbReference>
<keyword evidence="4" id="KW-0378">Hydrolase</keyword>
<dbReference type="Proteomes" id="UP000199317">
    <property type="component" value="Unassembled WGS sequence"/>
</dbReference>
<evidence type="ECO:0000259" key="7">
    <source>
        <dbReference type="Pfam" id="PF01435"/>
    </source>
</evidence>
<keyword evidence="5" id="KW-0862">Zinc</keyword>
<dbReference type="AlphaFoldDB" id="A0A1H0P7D1"/>
<reference evidence="9" key="1">
    <citation type="submission" date="2016-10" db="EMBL/GenBank/DDBJ databases">
        <authorList>
            <person name="Varghese N."/>
            <person name="Submissions S."/>
        </authorList>
    </citation>
    <scope>NUCLEOTIDE SEQUENCE [LARGE SCALE GENOMIC DNA]</scope>
    <source>
        <strain evidence="9">DSM 17101</strain>
    </source>
</reference>
<dbReference type="OrthoDB" id="9810445at2"/>
<gene>
    <name evidence="8" type="ORF">SAMN04489708_10623</name>
</gene>